<name>A0A843WXH2_COLES</name>
<feature type="region of interest" description="Disordered" evidence="1">
    <location>
        <begin position="45"/>
        <end position="91"/>
    </location>
</feature>
<dbReference type="Proteomes" id="UP000652761">
    <property type="component" value="Unassembled WGS sequence"/>
</dbReference>
<sequence>MRNSLGWCRLAPTLVGRCGCMHLTLCYLFTCICARDRSGYVRARRSFPVETGPRGPVEVSGDSTTPPTGASEPRSKSRTGSAEASRSMLAL</sequence>
<feature type="non-terminal residue" evidence="2">
    <location>
        <position position="91"/>
    </location>
</feature>
<dbReference type="AlphaFoldDB" id="A0A843WXH2"/>
<dbReference type="EMBL" id="NMUH01004175">
    <property type="protein sequence ID" value="MQM08654.1"/>
    <property type="molecule type" value="Genomic_DNA"/>
</dbReference>
<accession>A0A843WXH2</accession>
<evidence type="ECO:0000313" key="3">
    <source>
        <dbReference type="Proteomes" id="UP000652761"/>
    </source>
</evidence>
<gene>
    <name evidence="2" type="ORF">Taro_041511</name>
</gene>
<keyword evidence="3" id="KW-1185">Reference proteome</keyword>
<comment type="caution">
    <text evidence="2">The sequence shown here is derived from an EMBL/GenBank/DDBJ whole genome shotgun (WGS) entry which is preliminary data.</text>
</comment>
<organism evidence="2 3">
    <name type="scientific">Colocasia esculenta</name>
    <name type="common">Wild taro</name>
    <name type="synonym">Arum esculentum</name>
    <dbReference type="NCBI Taxonomy" id="4460"/>
    <lineage>
        <taxon>Eukaryota</taxon>
        <taxon>Viridiplantae</taxon>
        <taxon>Streptophyta</taxon>
        <taxon>Embryophyta</taxon>
        <taxon>Tracheophyta</taxon>
        <taxon>Spermatophyta</taxon>
        <taxon>Magnoliopsida</taxon>
        <taxon>Liliopsida</taxon>
        <taxon>Araceae</taxon>
        <taxon>Aroideae</taxon>
        <taxon>Colocasieae</taxon>
        <taxon>Colocasia</taxon>
    </lineage>
</organism>
<protein>
    <submittedName>
        <fullName evidence="2">Uncharacterized protein</fullName>
    </submittedName>
</protein>
<evidence type="ECO:0000313" key="2">
    <source>
        <dbReference type="EMBL" id="MQM08654.1"/>
    </source>
</evidence>
<proteinExistence type="predicted"/>
<evidence type="ECO:0000256" key="1">
    <source>
        <dbReference type="SAM" id="MobiDB-lite"/>
    </source>
</evidence>
<reference evidence="2" key="1">
    <citation type="submission" date="2017-07" db="EMBL/GenBank/DDBJ databases">
        <title>Taro Niue Genome Assembly and Annotation.</title>
        <authorList>
            <person name="Atibalentja N."/>
            <person name="Keating K."/>
            <person name="Fields C.J."/>
        </authorList>
    </citation>
    <scope>NUCLEOTIDE SEQUENCE</scope>
    <source>
        <strain evidence="2">Niue_2</strain>
        <tissue evidence="2">Leaf</tissue>
    </source>
</reference>